<evidence type="ECO:0000256" key="4">
    <source>
        <dbReference type="ARBA" id="ARBA00022989"/>
    </source>
</evidence>
<feature type="transmembrane region" description="Helical" evidence="6">
    <location>
        <begin position="12"/>
        <end position="38"/>
    </location>
</feature>
<evidence type="ECO:0000256" key="5">
    <source>
        <dbReference type="ARBA" id="ARBA00023136"/>
    </source>
</evidence>
<gene>
    <name evidence="8" type="ORF">J6595_12795</name>
</gene>
<comment type="subcellular location">
    <subcellularLocation>
        <location evidence="1">Cell membrane</location>
        <topology evidence="1">Multi-pass membrane protein</topology>
    </subcellularLocation>
</comment>
<keyword evidence="2" id="KW-1003">Cell membrane</keyword>
<dbReference type="InterPro" id="IPR051311">
    <property type="entry name" value="DedA_domain"/>
</dbReference>
<feature type="transmembrane region" description="Helical" evidence="6">
    <location>
        <begin position="143"/>
        <end position="162"/>
    </location>
</feature>
<feature type="transmembrane region" description="Helical" evidence="6">
    <location>
        <begin position="58"/>
        <end position="79"/>
    </location>
</feature>
<feature type="domain" description="VTT" evidence="7">
    <location>
        <begin position="37"/>
        <end position="163"/>
    </location>
</feature>
<dbReference type="Pfam" id="PF09335">
    <property type="entry name" value="VTT_dom"/>
    <property type="match status" value="1"/>
</dbReference>
<keyword evidence="9" id="KW-1185">Reference proteome</keyword>
<dbReference type="PANTHER" id="PTHR42709">
    <property type="entry name" value="ALKALINE PHOSPHATASE LIKE PROTEIN"/>
    <property type="match status" value="1"/>
</dbReference>
<evidence type="ECO:0000256" key="2">
    <source>
        <dbReference type="ARBA" id="ARBA00022475"/>
    </source>
</evidence>
<feature type="transmembrane region" description="Helical" evidence="6">
    <location>
        <begin position="174"/>
        <end position="198"/>
    </location>
</feature>
<keyword evidence="4 6" id="KW-1133">Transmembrane helix</keyword>
<organism evidence="8 9">
    <name type="scientific">Jiella mangrovi</name>
    <dbReference type="NCBI Taxonomy" id="2821407"/>
    <lineage>
        <taxon>Bacteria</taxon>
        <taxon>Pseudomonadati</taxon>
        <taxon>Pseudomonadota</taxon>
        <taxon>Alphaproteobacteria</taxon>
        <taxon>Hyphomicrobiales</taxon>
        <taxon>Aurantimonadaceae</taxon>
        <taxon>Jiella</taxon>
    </lineage>
</organism>
<evidence type="ECO:0000313" key="9">
    <source>
        <dbReference type="Proteomes" id="UP000678276"/>
    </source>
</evidence>
<dbReference type="InterPro" id="IPR032816">
    <property type="entry name" value="VTT_dom"/>
</dbReference>
<keyword evidence="5 6" id="KW-0472">Membrane</keyword>
<name>A0ABS4BKD6_9HYPH</name>
<evidence type="ECO:0000259" key="7">
    <source>
        <dbReference type="Pfam" id="PF09335"/>
    </source>
</evidence>
<sequence length="222" mass="24049">MSSILATISSWLLDIISALGLPGIVLLMALESACLPIPSEIVMPFAGYLVSTGRFELWEVALAGALGSNLGSWVAYAVGARGGRKLIGRMTRRSMFGIDELGMAERFFARYGASATFFSRMLPVVRTFIALPAGMAHMNQLKFHAYTFAGSFIWCLGLAWLGKLLGQHWGDSPALHMAFHVADAVMVVSLVAAGLWYWRRRRRAAAVTSAVVEPGAAPDRLD</sequence>
<dbReference type="PANTHER" id="PTHR42709:SF6">
    <property type="entry name" value="UNDECAPRENYL PHOSPHATE TRANSPORTER A"/>
    <property type="match status" value="1"/>
</dbReference>
<dbReference type="EMBL" id="JAGJCF010000007">
    <property type="protein sequence ID" value="MBP0616460.1"/>
    <property type="molecule type" value="Genomic_DNA"/>
</dbReference>
<evidence type="ECO:0000256" key="3">
    <source>
        <dbReference type="ARBA" id="ARBA00022692"/>
    </source>
</evidence>
<comment type="caution">
    <text evidence="8">The sequence shown here is derived from an EMBL/GenBank/DDBJ whole genome shotgun (WGS) entry which is preliminary data.</text>
</comment>
<reference evidence="8 9" key="1">
    <citation type="submission" date="2021-04" db="EMBL/GenBank/DDBJ databases">
        <title>Whole genome sequence of Jiella sp. KSK16Y-1.</title>
        <authorList>
            <person name="Tuo L."/>
        </authorList>
    </citation>
    <scope>NUCLEOTIDE SEQUENCE [LARGE SCALE GENOMIC DNA]</scope>
    <source>
        <strain evidence="8 9">KSK16Y-1</strain>
    </source>
</reference>
<evidence type="ECO:0000256" key="6">
    <source>
        <dbReference type="SAM" id="Phobius"/>
    </source>
</evidence>
<evidence type="ECO:0000313" key="8">
    <source>
        <dbReference type="EMBL" id="MBP0616460.1"/>
    </source>
</evidence>
<evidence type="ECO:0000256" key="1">
    <source>
        <dbReference type="ARBA" id="ARBA00004651"/>
    </source>
</evidence>
<keyword evidence="3 6" id="KW-0812">Transmembrane</keyword>
<dbReference type="Proteomes" id="UP000678276">
    <property type="component" value="Unassembled WGS sequence"/>
</dbReference>
<protein>
    <submittedName>
        <fullName evidence="8">DedA family protein</fullName>
    </submittedName>
</protein>
<accession>A0ABS4BKD6</accession>
<dbReference type="RefSeq" id="WP_209594944.1">
    <property type="nucleotide sequence ID" value="NZ_JAGJCF010000007.1"/>
</dbReference>
<proteinExistence type="predicted"/>